<evidence type="ECO:0000256" key="7">
    <source>
        <dbReference type="RuleBase" id="RU361215"/>
    </source>
</evidence>
<feature type="site" description="Transition state stabilizer" evidence="6">
    <location>
        <position position="109"/>
    </location>
</feature>
<reference evidence="10 11" key="2">
    <citation type="journal article" date="2012" name="PLoS Pathog.">
        <title>Diverse lifestyles and strategies of plant pathogenesis encoded in the genomes of eighteen Dothideomycetes fungi.</title>
        <authorList>
            <person name="Ohm R.A."/>
            <person name="Feau N."/>
            <person name="Henrissat B."/>
            <person name="Schoch C.L."/>
            <person name="Horwitz B.A."/>
            <person name="Barry K.W."/>
            <person name="Condon B.J."/>
            <person name="Copeland A.C."/>
            <person name="Dhillon B."/>
            <person name="Glaser F."/>
            <person name="Hesse C.N."/>
            <person name="Kosti I."/>
            <person name="LaButti K."/>
            <person name="Lindquist E.A."/>
            <person name="Lucas S."/>
            <person name="Salamov A.A."/>
            <person name="Bradshaw R.E."/>
            <person name="Ciuffetti L."/>
            <person name="Hamelin R.C."/>
            <person name="Kema G.H.J."/>
            <person name="Lawrence C."/>
            <person name="Scott J.A."/>
            <person name="Spatafora J.W."/>
            <person name="Turgeon B.G."/>
            <person name="de Wit P.J.G.M."/>
            <person name="Zhong S."/>
            <person name="Goodwin S.B."/>
            <person name="Grigoriev I.V."/>
        </authorList>
    </citation>
    <scope>NUCLEOTIDE SEQUENCE [LARGE SCALE GENOMIC DNA]</scope>
    <source>
        <strain evidence="11">NZE10 / CBS 128990</strain>
    </source>
</reference>
<keyword evidence="3 6" id="KW-0833">Ubl conjugation pathway</keyword>
<dbReference type="Gene3D" id="3.40.532.10">
    <property type="entry name" value="Peptidase C12, ubiquitin carboxyl-terminal hydrolase"/>
    <property type="match status" value="1"/>
</dbReference>
<feature type="active site" description="Nucleophile" evidence="6">
    <location>
        <position position="115"/>
    </location>
</feature>
<dbReference type="SUPFAM" id="SSF54001">
    <property type="entry name" value="Cysteine proteinases"/>
    <property type="match status" value="2"/>
</dbReference>
<dbReference type="InterPro" id="IPR038765">
    <property type="entry name" value="Papain-like_cys_pep_sf"/>
</dbReference>
<dbReference type="AlphaFoldDB" id="N1PDM1"/>
<evidence type="ECO:0000256" key="5">
    <source>
        <dbReference type="ARBA" id="ARBA00022807"/>
    </source>
</evidence>
<evidence type="ECO:0000313" key="11">
    <source>
        <dbReference type="Proteomes" id="UP000016933"/>
    </source>
</evidence>
<dbReference type="InterPro" id="IPR001578">
    <property type="entry name" value="Peptidase_C12_UCH"/>
</dbReference>
<dbReference type="OMA" id="GYHFIAY"/>
<reference evidence="11" key="1">
    <citation type="journal article" date="2012" name="PLoS Genet.">
        <title>The genomes of the fungal plant pathogens Cladosporium fulvum and Dothistroma septosporum reveal adaptation to different hosts and lifestyles but also signatures of common ancestry.</title>
        <authorList>
            <person name="de Wit P.J.G.M."/>
            <person name="van der Burgt A."/>
            <person name="Oekmen B."/>
            <person name="Stergiopoulos I."/>
            <person name="Abd-Elsalam K.A."/>
            <person name="Aerts A.L."/>
            <person name="Bahkali A.H."/>
            <person name="Beenen H.G."/>
            <person name="Chettri P."/>
            <person name="Cox M.P."/>
            <person name="Datema E."/>
            <person name="de Vries R.P."/>
            <person name="Dhillon B."/>
            <person name="Ganley A.R."/>
            <person name="Griffiths S.A."/>
            <person name="Guo Y."/>
            <person name="Hamelin R.C."/>
            <person name="Henrissat B."/>
            <person name="Kabir M.S."/>
            <person name="Jashni M.K."/>
            <person name="Kema G."/>
            <person name="Klaubauf S."/>
            <person name="Lapidus A."/>
            <person name="Levasseur A."/>
            <person name="Lindquist E."/>
            <person name="Mehrabi R."/>
            <person name="Ohm R.A."/>
            <person name="Owen T.J."/>
            <person name="Salamov A."/>
            <person name="Schwelm A."/>
            <person name="Schijlen E."/>
            <person name="Sun H."/>
            <person name="van den Burg H.A."/>
            <person name="van Ham R.C.H.J."/>
            <person name="Zhang S."/>
            <person name="Goodwin S.B."/>
            <person name="Grigoriev I.V."/>
            <person name="Collemare J."/>
            <person name="Bradshaw R.E."/>
        </authorList>
    </citation>
    <scope>NUCLEOTIDE SEQUENCE [LARGE SCALE GENOMIC DNA]</scope>
    <source>
        <strain evidence="11">NZE10 / CBS 128990</strain>
    </source>
</reference>
<evidence type="ECO:0000256" key="3">
    <source>
        <dbReference type="ARBA" id="ARBA00022786"/>
    </source>
</evidence>
<dbReference type="GO" id="GO:0005737">
    <property type="term" value="C:cytoplasm"/>
    <property type="evidence" value="ECO:0007669"/>
    <property type="project" value="TreeGrafter"/>
</dbReference>
<feature type="domain" description="UCH catalytic" evidence="9">
    <location>
        <begin position="35"/>
        <end position="401"/>
    </location>
</feature>
<evidence type="ECO:0000256" key="8">
    <source>
        <dbReference type="SAM" id="MobiDB-lite"/>
    </source>
</evidence>
<comment type="catalytic activity">
    <reaction evidence="1 6 7">
        <text>Thiol-dependent hydrolysis of ester, thioester, amide, peptide and isopeptide bonds formed by the C-terminal Gly of ubiquitin (a 76-residue protein attached to proteins as an intracellular targeting signal).</text>
        <dbReference type="EC" id="3.4.19.12"/>
    </reaction>
</comment>
<dbReference type="GO" id="GO:0004843">
    <property type="term" value="F:cysteine-type deubiquitinase activity"/>
    <property type="evidence" value="ECO:0007669"/>
    <property type="project" value="UniProtKB-UniRule"/>
</dbReference>
<dbReference type="InterPro" id="IPR036959">
    <property type="entry name" value="Peptidase_C12_UCH_sf"/>
</dbReference>
<dbReference type="Proteomes" id="UP000016933">
    <property type="component" value="Unassembled WGS sequence"/>
</dbReference>
<keyword evidence="5 6" id="KW-0788">Thiol protease</keyword>
<dbReference type="GO" id="GO:0006511">
    <property type="term" value="P:ubiquitin-dependent protein catabolic process"/>
    <property type="evidence" value="ECO:0007669"/>
    <property type="project" value="UniProtKB-UniRule"/>
</dbReference>
<dbReference type="PRINTS" id="PR00707">
    <property type="entry name" value="UBCTHYDRLASE"/>
</dbReference>
<comment type="similarity">
    <text evidence="6 7">Belongs to the peptidase C12 family.</text>
</comment>
<feature type="compositionally biased region" description="Low complexity" evidence="8">
    <location>
        <begin position="242"/>
        <end position="258"/>
    </location>
</feature>
<dbReference type="EC" id="3.4.19.12" evidence="7"/>
<dbReference type="PROSITE" id="PS52048">
    <property type="entry name" value="UCH_DOMAIN"/>
    <property type="match status" value="1"/>
</dbReference>
<keyword evidence="2 6" id="KW-0645">Protease</keyword>
<evidence type="ECO:0000256" key="4">
    <source>
        <dbReference type="ARBA" id="ARBA00022801"/>
    </source>
</evidence>
<evidence type="ECO:0000259" key="9">
    <source>
        <dbReference type="PROSITE" id="PS52048"/>
    </source>
</evidence>
<feature type="site" description="Important for enzyme activity" evidence="6">
    <location>
        <position position="346"/>
    </location>
</feature>
<dbReference type="eggNOG" id="KOG2778">
    <property type="taxonomic scope" value="Eukaryota"/>
</dbReference>
<feature type="compositionally biased region" description="Basic residues" evidence="8">
    <location>
        <begin position="1"/>
        <end position="11"/>
    </location>
</feature>
<feature type="compositionally biased region" description="Acidic residues" evidence="8">
    <location>
        <begin position="280"/>
        <end position="294"/>
    </location>
</feature>
<keyword evidence="11" id="KW-1185">Reference proteome</keyword>
<gene>
    <name evidence="10" type="ORF">DOTSEDRAFT_179147</name>
</gene>
<evidence type="ECO:0000256" key="1">
    <source>
        <dbReference type="ARBA" id="ARBA00000707"/>
    </source>
</evidence>
<feature type="region of interest" description="Disordered" evidence="8">
    <location>
        <begin position="1"/>
        <end position="27"/>
    </location>
</feature>
<feature type="active site" description="Proton donor" evidence="6">
    <location>
        <position position="331"/>
    </location>
</feature>
<feature type="compositionally biased region" description="Low complexity" evidence="8">
    <location>
        <begin position="12"/>
        <end position="21"/>
    </location>
</feature>
<keyword evidence="4 6" id="KW-0378">Hydrolase</keyword>
<evidence type="ECO:0000256" key="2">
    <source>
        <dbReference type="ARBA" id="ARBA00022670"/>
    </source>
</evidence>
<dbReference type="GO" id="GO:0016579">
    <property type="term" value="P:protein deubiquitination"/>
    <property type="evidence" value="ECO:0007669"/>
    <property type="project" value="TreeGrafter"/>
</dbReference>
<dbReference type="PANTHER" id="PTHR10589">
    <property type="entry name" value="UBIQUITIN CARBOXYL-TERMINAL HYDROLASE"/>
    <property type="match status" value="1"/>
</dbReference>
<dbReference type="EMBL" id="KB446544">
    <property type="protein sequence ID" value="EME40184.1"/>
    <property type="molecule type" value="Genomic_DNA"/>
</dbReference>
<name>N1PDM1_DOTSN</name>
<dbReference type="OrthoDB" id="1924260at2759"/>
<sequence length="543" mass="60190">MPPKRGIKRKANGAAATTANGDKTLTLPDRQTWPGWVEMESEPAFFNVMLQEMGTRGVKVQEVYGTEPEDLIPLPRPIHALIFLFRYKTDDRDEVDTTINTDHVWFANQIPDFACASVALLNIVNNIPGLEMGKELRDFKEFTKDVDPLGRGDAIDNFEFIRRIHNSFARKTDLLQADMHAKGKFDKYKKSVAVAKARETKRAKQAAKTQLKVKAGTAGGNTARSAVRSRKATPGDSDDDLSASASSRRPRRATTTLPEDSDNNFSLTAKRKRSSKATEDKDDVADTNGVDDTDEKVQLRRSGRARRPPKEAIAAAAAARESDYEAEEGYHFIAYMPIGDHVWKLDGLDGQPHDIGSFGLGGNGADGGSGDWMHVATPAIQQRMADFAGESVAFNLMAVVRDSAVKEHKELVQNVKAIQAYGKKLDEVMEDWRGMEGAETKKDVVFSISPEFGITQPDIDQAELPSEVADTVAAQDDFMELIKLRAKVVAHQTFLRANLRDASWQTRDDQEKARHRRHDYTSFVTGWLGALAENEVLADLLES</sequence>
<dbReference type="STRING" id="675120.N1PDM1"/>
<evidence type="ECO:0000313" key="10">
    <source>
        <dbReference type="EMBL" id="EME40184.1"/>
    </source>
</evidence>
<evidence type="ECO:0000256" key="6">
    <source>
        <dbReference type="PROSITE-ProRule" id="PRU01393"/>
    </source>
</evidence>
<dbReference type="PANTHER" id="PTHR10589:SF29">
    <property type="entry name" value="UBIQUITIN CARBOXYL-TERMINAL HYDROLASE"/>
    <property type="match status" value="1"/>
</dbReference>
<accession>N1PDM1</accession>
<dbReference type="Pfam" id="PF01088">
    <property type="entry name" value="Peptidase_C12"/>
    <property type="match status" value="2"/>
</dbReference>
<dbReference type="HOGENOM" id="CLU_018316_3_1_1"/>
<protein>
    <recommendedName>
        <fullName evidence="7">Ubiquitin carboxyl-terminal hydrolase</fullName>
        <ecNumber evidence="7">3.4.19.12</ecNumber>
    </recommendedName>
</protein>
<organism evidence="10 11">
    <name type="scientific">Dothistroma septosporum (strain NZE10 / CBS 128990)</name>
    <name type="common">Red band needle blight fungus</name>
    <name type="synonym">Mycosphaerella pini</name>
    <dbReference type="NCBI Taxonomy" id="675120"/>
    <lineage>
        <taxon>Eukaryota</taxon>
        <taxon>Fungi</taxon>
        <taxon>Dikarya</taxon>
        <taxon>Ascomycota</taxon>
        <taxon>Pezizomycotina</taxon>
        <taxon>Dothideomycetes</taxon>
        <taxon>Dothideomycetidae</taxon>
        <taxon>Mycosphaerellales</taxon>
        <taxon>Mycosphaerellaceae</taxon>
        <taxon>Dothistroma</taxon>
    </lineage>
</organism>
<feature type="region of interest" description="Disordered" evidence="8">
    <location>
        <begin position="199"/>
        <end position="310"/>
    </location>
</feature>
<proteinExistence type="inferred from homology"/>